<accession>A0A1Y0STP1</accession>
<dbReference type="Pfam" id="PF23838">
    <property type="entry name" value="DUF7208"/>
    <property type="match status" value="1"/>
</dbReference>
<evidence type="ECO:0000313" key="2">
    <source>
        <dbReference type="Proteomes" id="UP000225448"/>
    </source>
</evidence>
<sequence length="301" mass="32708">MADPVPNPIDQQLINVVRTCYSAALQTTKYLGLTPFVMLENTTLNQKYGIQNGVAPAAGEMPNVRYMVIGNMGHYTIKASDGSDETANVLHRSNDAALYNGIPFVVREPTNDLPADRRDLYCLRTQETYFGKPYIVYYGRRISMTGVRPQLLEITVVDGVIQTDTYTPTVNDLNPKPPAIPNTGTVIGSNKTISASAIVKVNLTAEEIREITNGHRIRTNSNRSPIISEIGLCSGVDKRVNAPSSGGPAFQYLEVIACQVNVFISTNHPIGYNSNGLNLTFDIGGVEPTLGSNAVNQAKFV</sequence>
<reference evidence="1 2" key="1">
    <citation type="submission" date="2017-05" db="EMBL/GenBank/DDBJ databases">
        <authorList>
            <person name="Song R."/>
            <person name="Chenine A.L."/>
            <person name="Ruprecht R.M."/>
        </authorList>
    </citation>
    <scope>NUCLEOTIDE SEQUENCE [LARGE SCALE GENOMIC DNA]</scope>
</reference>
<organism evidence="1 2">
    <name type="scientific">Pseudomonas phage Phabio</name>
    <dbReference type="NCBI Taxonomy" id="2006668"/>
    <lineage>
        <taxon>Viruses</taxon>
        <taxon>Duplodnaviria</taxon>
        <taxon>Heunggongvirae</taxon>
        <taxon>Uroviricota</taxon>
        <taxon>Caudoviricetes</taxon>
        <taxon>Chimalliviridae</taxon>
        <taxon>Phabiovirus</taxon>
        <taxon>Phabiovirus phabio</taxon>
    </lineage>
</organism>
<keyword evidence="2" id="KW-1185">Reference proteome</keyword>
<evidence type="ECO:0000313" key="1">
    <source>
        <dbReference type="EMBL" id="ARV76842.1"/>
    </source>
</evidence>
<protein>
    <submittedName>
        <fullName evidence="1">Virion structural protein</fullName>
    </submittedName>
</protein>
<dbReference type="InterPro" id="IPR055632">
    <property type="entry name" value="DUF7208"/>
</dbReference>
<name>A0A1Y0STP1_9CAUD</name>
<dbReference type="EMBL" id="MF042360">
    <property type="protein sequence ID" value="ARV76842.1"/>
    <property type="molecule type" value="Genomic_DNA"/>
</dbReference>
<proteinExistence type="predicted"/>
<dbReference type="Proteomes" id="UP000225448">
    <property type="component" value="Segment"/>
</dbReference>
<gene>
    <name evidence="1" type="ORF">PHABIO_211</name>
</gene>